<gene>
    <name evidence="6" type="ORF">C427_4437</name>
</gene>
<evidence type="ECO:0000313" key="7">
    <source>
        <dbReference type="Proteomes" id="UP000011864"/>
    </source>
</evidence>
<dbReference type="EC" id="3.1.1.-" evidence="4"/>
<dbReference type="Proteomes" id="UP000011864">
    <property type="component" value="Chromosome"/>
</dbReference>
<protein>
    <recommendedName>
        <fullName evidence="4">Carboxylic ester hydrolase</fullName>
        <ecNumber evidence="4">3.1.1.-</ecNumber>
    </recommendedName>
</protein>
<feature type="active site" description="Charge relay system" evidence="3">
    <location>
        <position position="299"/>
    </location>
</feature>
<dbReference type="PANTHER" id="PTHR11559">
    <property type="entry name" value="CARBOXYLESTERASE"/>
    <property type="match status" value="1"/>
</dbReference>
<reference evidence="6 7" key="1">
    <citation type="journal article" date="2013" name="Genome Announc.">
        <title>Complete Genome Sequence of Glaciecola psychrophila Strain 170T.</title>
        <authorList>
            <person name="Yin J."/>
            <person name="Chen J."/>
            <person name="Liu G."/>
            <person name="Yu Y."/>
            <person name="Song L."/>
            <person name="Wang X."/>
            <person name="Qu X."/>
        </authorList>
    </citation>
    <scope>NUCLEOTIDE SEQUENCE [LARGE SCALE GENOMIC DNA]</scope>
    <source>
        <strain evidence="6 7">170</strain>
    </source>
</reference>
<keyword evidence="7" id="KW-1185">Reference proteome</keyword>
<feature type="domain" description="Carboxylesterase type B" evidence="5">
    <location>
        <begin position="4"/>
        <end position="478"/>
    </location>
</feature>
<name>K7AVA9_9ALTE</name>
<dbReference type="PRINTS" id="PR00878">
    <property type="entry name" value="CHOLNESTRASE"/>
</dbReference>
<dbReference type="Pfam" id="PF00135">
    <property type="entry name" value="COesterase"/>
    <property type="match status" value="1"/>
</dbReference>
<evidence type="ECO:0000256" key="3">
    <source>
        <dbReference type="PIRSR" id="PIRSR600997-1"/>
    </source>
</evidence>
<dbReference type="InterPro" id="IPR019826">
    <property type="entry name" value="Carboxylesterase_B_AS"/>
</dbReference>
<organism evidence="6 7">
    <name type="scientific">Paraglaciecola psychrophila 170</name>
    <dbReference type="NCBI Taxonomy" id="1129794"/>
    <lineage>
        <taxon>Bacteria</taxon>
        <taxon>Pseudomonadati</taxon>
        <taxon>Pseudomonadota</taxon>
        <taxon>Gammaproteobacteria</taxon>
        <taxon>Alteromonadales</taxon>
        <taxon>Alteromonadaceae</taxon>
        <taxon>Paraglaciecola</taxon>
    </lineage>
</organism>
<dbReference type="PROSITE" id="PS00122">
    <property type="entry name" value="CARBOXYLESTERASE_B_1"/>
    <property type="match status" value="1"/>
</dbReference>
<dbReference type="GO" id="GO:0004104">
    <property type="term" value="F:cholinesterase activity"/>
    <property type="evidence" value="ECO:0007669"/>
    <property type="project" value="InterPro"/>
</dbReference>
<sequence length="489" mass="54196">MGINIQQFLGVCYSTSIADEKRWQASEVRSKVSTELANIGPVAPQLTSINPITMLPNIAFKQNEECLNLNIFTPDLDKNLPVMVWIHGGGFQSGSASLPEYDGTKLATAGNMVVVSISYRLACLGFLRLCDLSHGVIPSTGNEGLGDQITALRWIQNNIHHFGGDKNNVTLFGESAGAMSIACLLGSPVANTLFHKAILQSGAGHTYSSVEKANKVAAEFINSTNQLGFTLDQLPSLSSDALLRIQAHFLARPDVYQKFGILPFTPVIENQLLPQPPHVAIAQGKAKHITLMAGTNTDEWTFFAALLQQDIASKEALNDSISQLIDAEGIDRCLTQINEQLNSRNRPINFQNQLSEVYCEFWFTQPCHRLLDNQIKAGGRAFRYKLGRRSPKEQFGCTHAADIGFVFDITDAHFHGQEPRVSQLVHEIQSSWAAFAHNDTPATTENPWPSYEENMCYMLFDHQHSYLTEHSPKSIDFWSRVSDQKLASF</sequence>
<dbReference type="InterPro" id="IPR000997">
    <property type="entry name" value="Cholinesterase"/>
</dbReference>
<proteinExistence type="inferred from homology"/>
<evidence type="ECO:0000256" key="1">
    <source>
        <dbReference type="ARBA" id="ARBA00005964"/>
    </source>
</evidence>
<evidence type="ECO:0000259" key="5">
    <source>
        <dbReference type="Pfam" id="PF00135"/>
    </source>
</evidence>
<dbReference type="ESTHER" id="9alte-k7ava9">
    <property type="family name" value="Carb_B_Bacteria"/>
</dbReference>
<dbReference type="HOGENOM" id="CLU_006586_16_4_6"/>
<feature type="active site" description="Charge relay system" evidence="3">
    <location>
        <position position="399"/>
    </location>
</feature>
<dbReference type="SUPFAM" id="SSF53474">
    <property type="entry name" value="alpha/beta-Hydrolases"/>
    <property type="match status" value="1"/>
</dbReference>
<dbReference type="InterPro" id="IPR050309">
    <property type="entry name" value="Type-B_Carboxylest/Lipase"/>
</dbReference>
<comment type="similarity">
    <text evidence="1 4">Belongs to the type-B carboxylesterase/lipase family.</text>
</comment>
<dbReference type="RefSeq" id="WP_007640929.1">
    <property type="nucleotide sequence ID" value="NC_020514.1"/>
</dbReference>
<dbReference type="PATRIC" id="fig|1129794.4.peg.4419"/>
<evidence type="ECO:0000313" key="6">
    <source>
        <dbReference type="EMBL" id="AGH46539.1"/>
    </source>
</evidence>
<dbReference type="AlphaFoldDB" id="K7AVA9"/>
<accession>K7AVA9</accession>
<dbReference type="InterPro" id="IPR002018">
    <property type="entry name" value="CarbesteraseB"/>
</dbReference>
<dbReference type="EMBL" id="CP003837">
    <property type="protein sequence ID" value="AGH46539.1"/>
    <property type="molecule type" value="Genomic_DNA"/>
</dbReference>
<evidence type="ECO:0000256" key="4">
    <source>
        <dbReference type="RuleBase" id="RU361235"/>
    </source>
</evidence>
<dbReference type="Gene3D" id="3.40.50.1820">
    <property type="entry name" value="alpha/beta hydrolase"/>
    <property type="match status" value="1"/>
</dbReference>
<dbReference type="InterPro" id="IPR029058">
    <property type="entry name" value="AB_hydrolase_fold"/>
</dbReference>
<keyword evidence="2 4" id="KW-0378">Hydrolase</keyword>
<feature type="active site" description="Acyl-ester intermediate" evidence="3">
    <location>
        <position position="175"/>
    </location>
</feature>
<dbReference type="eggNOG" id="COG2272">
    <property type="taxonomic scope" value="Bacteria"/>
</dbReference>
<dbReference type="KEGG" id="gps:C427_4437"/>
<evidence type="ECO:0000256" key="2">
    <source>
        <dbReference type="ARBA" id="ARBA00022801"/>
    </source>
</evidence>
<dbReference type="OrthoDB" id="9775851at2"/>
<dbReference type="STRING" id="1129794.C427_4437"/>